<protein>
    <submittedName>
        <fullName evidence="2">Uncharacterized protein</fullName>
    </submittedName>
</protein>
<organism evidence="2 3">
    <name type="scientific">Gigaspora rosea</name>
    <dbReference type="NCBI Taxonomy" id="44941"/>
    <lineage>
        <taxon>Eukaryota</taxon>
        <taxon>Fungi</taxon>
        <taxon>Fungi incertae sedis</taxon>
        <taxon>Mucoromycota</taxon>
        <taxon>Glomeromycotina</taxon>
        <taxon>Glomeromycetes</taxon>
        <taxon>Diversisporales</taxon>
        <taxon>Gigasporaceae</taxon>
        <taxon>Gigaspora</taxon>
    </lineage>
</organism>
<keyword evidence="1" id="KW-0472">Membrane</keyword>
<accession>A0A397VI14</accession>
<dbReference type="AlphaFoldDB" id="A0A397VI14"/>
<evidence type="ECO:0000256" key="1">
    <source>
        <dbReference type="SAM" id="Phobius"/>
    </source>
</evidence>
<sequence length="200" mass="23051">MPQKRRRGEIGEMRGAQEHVADLVWIISPVWISMAGFCIIRELFCTIFSIFKTQESDLEKALKPIFPKATNKEIKRYKGVFSNVEELIPVLVIVPNERCINQHGQVAYDNVMNSFATFNLPANQRRDKNSMRVFHFEESEELYNTRDAIRTIHPNAFFVPPSLQAQIPGGQFEPVGTAWFVFKPGETKTNFAHDRVFFVV</sequence>
<dbReference type="EMBL" id="QKWP01000349">
    <property type="protein sequence ID" value="RIB21642.1"/>
    <property type="molecule type" value="Genomic_DNA"/>
</dbReference>
<gene>
    <name evidence="2" type="ORF">C2G38_2140558</name>
</gene>
<keyword evidence="1" id="KW-1133">Transmembrane helix</keyword>
<comment type="caution">
    <text evidence="2">The sequence shown here is derived from an EMBL/GenBank/DDBJ whole genome shotgun (WGS) entry which is preliminary data.</text>
</comment>
<dbReference type="OrthoDB" id="2328541at2759"/>
<feature type="transmembrane region" description="Helical" evidence="1">
    <location>
        <begin position="20"/>
        <end position="44"/>
    </location>
</feature>
<name>A0A397VI14_9GLOM</name>
<evidence type="ECO:0000313" key="2">
    <source>
        <dbReference type="EMBL" id="RIB21642.1"/>
    </source>
</evidence>
<dbReference type="Proteomes" id="UP000266673">
    <property type="component" value="Unassembled WGS sequence"/>
</dbReference>
<proteinExistence type="predicted"/>
<evidence type="ECO:0000313" key="3">
    <source>
        <dbReference type="Proteomes" id="UP000266673"/>
    </source>
</evidence>
<keyword evidence="3" id="KW-1185">Reference proteome</keyword>
<reference evidence="2 3" key="1">
    <citation type="submission" date="2018-06" db="EMBL/GenBank/DDBJ databases">
        <title>Comparative genomics reveals the genomic features of Rhizophagus irregularis, R. cerebriforme, R. diaphanum and Gigaspora rosea, and their symbiotic lifestyle signature.</title>
        <authorList>
            <person name="Morin E."/>
            <person name="San Clemente H."/>
            <person name="Chen E.C.H."/>
            <person name="De La Providencia I."/>
            <person name="Hainaut M."/>
            <person name="Kuo A."/>
            <person name="Kohler A."/>
            <person name="Murat C."/>
            <person name="Tang N."/>
            <person name="Roy S."/>
            <person name="Loubradou J."/>
            <person name="Henrissat B."/>
            <person name="Grigoriev I.V."/>
            <person name="Corradi N."/>
            <person name="Roux C."/>
            <person name="Martin F.M."/>
        </authorList>
    </citation>
    <scope>NUCLEOTIDE SEQUENCE [LARGE SCALE GENOMIC DNA]</scope>
    <source>
        <strain evidence="2 3">DAOM 194757</strain>
    </source>
</reference>
<keyword evidence="1" id="KW-0812">Transmembrane</keyword>